<dbReference type="Gene3D" id="2.120.10.30">
    <property type="entry name" value="TolB, C-terminal domain"/>
    <property type="match status" value="1"/>
</dbReference>
<reference evidence="1 2" key="1">
    <citation type="submission" date="2022-05" db="EMBL/GenBank/DDBJ databases">
        <authorList>
            <consortium name="Genoscope - CEA"/>
            <person name="William W."/>
        </authorList>
    </citation>
    <scope>NUCLEOTIDE SEQUENCE [LARGE SCALE GENOMIC DNA]</scope>
</reference>
<dbReference type="InterPro" id="IPR011042">
    <property type="entry name" value="6-blade_b-propeller_TolB-like"/>
</dbReference>
<name>A0AAU9XI45_9CNID</name>
<organism evidence="1 2">
    <name type="scientific">Pocillopora meandrina</name>
    <dbReference type="NCBI Taxonomy" id="46732"/>
    <lineage>
        <taxon>Eukaryota</taxon>
        <taxon>Metazoa</taxon>
        <taxon>Cnidaria</taxon>
        <taxon>Anthozoa</taxon>
        <taxon>Hexacorallia</taxon>
        <taxon>Scleractinia</taxon>
        <taxon>Astrocoeniina</taxon>
        <taxon>Pocilloporidae</taxon>
        <taxon>Pocillopora</taxon>
    </lineage>
</organism>
<evidence type="ECO:0000313" key="1">
    <source>
        <dbReference type="EMBL" id="CAH3147583.1"/>
    </source>
</evidence>
<protein>
    <submittedName>
        <fullName evidence="1">Uncharacterized protein</fullName>
    </submittedName>
</protein>
<evidence type="ECO:0000313" key="2">
    <source>
        <dbReference type="Proteomes" id="UP001159428"/>
    </source>
</evidence>
<dbReference type="EMBL" id="CALNXJ010000043">
    <property type="protein sequence ID" value="CAH3147583.1"/>
    <property type="molecule type" value="Genomic_DNA"/>
</dbReference>
<dbReference type="Proteomes" id="UP001159428">
    <property type="component" value="Unassembled WGS sequence"/>
</dbReference>
<gene>
    <name evidence="1" type="ORF">PMEA_00023472</name>
</gene>
<accession>A0AAU9XI45</accession>
<dbReference type="AlphaFoldDB" id="A0AAU9XI45"/>
<sequence>MDSNWIFRFNKTADQHHTLQIRRMGFDFKLCKLSVSDSSKMLVLKSYCKENFGIVNVYETNGEFVCSFGEQILRSPYDITTVSDGRVMVMQGCAPSRVHIFSEQGDYINKFNLPMSTTYPKIAFHKESQQVIVAALKEYNSDLLTKLICTKDGEFVQSTVIPMEESVILDGIAVTTEGRIAVLTQHEDATRKVIII</sequence>
<comment type="caution">
    <text evidence="1">The sequence shown here is derived from an EMBL/GenBank/DDBJ whole genome shotgun (WGS) entry which is preliminary data.</text>
</comment>
<proteinExistence type="predicted"/>
<keyword evidence="2" id="KW-1185">Reference proteome</keyword>